<dbReference type="InterPro" id="IPR036322">
    <property type="entry name" value="WD40_repeat_dom_sf"/>
</dbReference>
<dbReference type="OrthoDB" id="60955at2759"/>
<keyword evidence="3" id="KW-0677">Repeat</keyword>
<organism evidence="9 10">
    <name type="scientific">Pneumocystis jirovecii (strain RU7)</name>
    <name type="common">Human pneumocystis pneumonia agent</name>
    <dbReference type="NCBI Taxonomy" id="1408657"/>
    <lineage>
        <taxon>Eukaryota</taxon>
        <taxon>Fungi</taxon>
        <taxon>Dikarya</taxon>
        <taxon>Ascomycota</taxon>
        <taxon>Taphrinomycotina</taxon>
        <taxon>Pneumocystomycetes</taxon>
        <taxon>Pneumocystaceae</taxon>
        <taxon>Pneumocystis</taxon>
    </lineage>
</organism>
<evidence type="ECO:0000256" key="2">
    <source>
        <dbReference type="ARBA" id="ARBA00022723"/>
    </source>
</evidence>
<evidence type="ECO:0000256" key="7">
    <source>
        <dbReference type="SAM" id="MobiDB-lite"/>
    </source>
</evidence>
<feature type="region of interest" description="Disordered" evidence="7">
    <location>
        <begin position="601"/>
        <end position="621"/>
    </location>
</feature>
<dbReference type="GO" id="GO:0005829">
    <property type="term" value="C:cytosol"/>
    <property type="evidence" value="ECO:0007669"/>
    <property type="project" value="TreeGrafter"/>
</dbReference>
<evidence type="ECO:0000313" key="10">
    <source>
        <dbReference type="Proteomes" id="UP000053447"/>
    </source>
</evidence>
<evidence type="ECO:0000256" key="6">
    <source>
        <dbReference type="PROSITE-ProRule" id="PRU00221"/>
    </source>
</evidence>
<sequence length="819" mass="93289">MQQQRDEILDRSDQGGTFSWKFEGSLLSLAANSSRDRVAVVGREVLKILDLDTNGVINETQLCSGNRWSPTFSSCDVKWGCAGTRNILATASTNGSIVLWDLVKAYDYHVDRVITEHFRSVNRLAFNQLTGYWLLSASQDGTIKLWDLRDRNGSSKHTMQGRAESVRDIQFNPNSMSEFAAAFENGTVQRWDIRKPNMYERKINAHSGLTLTLDWHPDGQHIATGGRDKMIKIWDMFSETSKPISVIQTTAPVSKIAWKPISNKRNGNIWGTEIASCSLVSDYKIYIWDIRRPYIASRILDKHENVTTGIVWKDENYLWSCSKDKTFIQYSVSEARIPLDSISVIGMGWSPLGNLSIVFQNRYDEMNSIKTEYMNPIEDETAFNKKYPRLYDYRSNKTLNNIAGQLYKPLQVSGTVIISGFEYYCFVYLAQHYSITTSPSVSISQACENNANFALAVQKYRTSQTWRILKYFIENKDSTNVYTNAVSDVIVNDTSNKQDHKKIGKKCFKVSSQDIMDETKNQVLKKVGVTSKSISLKSDRISKHFRNNTESILLRQNSFNKKNIFDQNETKIFSNNNIYGLQNFSADSEMVSQSFNSDHSISSFGSNDQEKQLPKYSDTKDNAFDSEPKSFNTDIAESNTCPWVTESVIQAVADYYSEKGDVQMCATIVLLMGKYTNFDALKVEKWLTEYIELLQRYKMFITMTEVINTSSSLSIKALSQTETSVYINCNHCHKPITNQKINKNFSYCERCQKIPDGCIICNIPVKGQYLWCQNCSHGGHATCIRTWFMDGYSPYGACPATGCSHHCGFFAYIDESLYK</sequence>
<proteinExistence type="predicted"/>
<dbReference type="PROSITE" id="PS50082">
    <property type="entry name" value="WD_REPEATS_2"/>
    <property type="match status" value="3"/>
</dbReference>
<keyword evidence="1 6" id="KW-0853">WD repeat</keyword>
<dbReference type="GO" id="GO:0016239">
    <property type="term" value="P:positive regulation of macroautophagy"/>
    <property type="evidence" value="ECO:0007669"/>
    <property type="project" value="TreeGrafter"/>
</dbReference>
<evidence type="ECO:0000256" key="1">
    <source>
        <dbReference type="ARBA" id="ARBA00022574"/>
    </source>
</evidence>
<dbReference type="Pfam" id="PF17120">
    <property type="entry name" value="zf-RING_16"/>
    <property type="match status" value="1"/>
</dbReference>
<dbReference type="GO" id="GO:0008270">
    <property type="term" value="F:zinc ion binding"/>
    <property type="evidence" value="ECO:0007669"/>
    <property type="project" value="UniProtKB-KW"/>
</dbReference>
<feature type="domain" description="WDR59/RTC1-like RING zinc finger" evidence="8">
    <location>
        <begin position="757"/>
        <end position="807"/>
    </location>
</feature>
<dbReference type="Proteomes" id="UP000053447">
    <property type="component" value="Unassembled WGS sequence"/>
</dbReference>
<dbReference type="PROSITE" id="PS00678">
    <property type="entry name" value="WD_REPEATS_1"/>
    <property type="match status" value="2"/>
</dbReference>
<reference evidence="10" key="1">
    <citation type="journal article" date="2016" name="Nat. Commun.">
        <title>Genome analysis of three Pneumocystis species reveals adaptation mechanisms to life exclusively in mammalian hosts.</title>
        <authorList>
            <person name="Ma L."/>
            <person name="Chen Z."/>
            <person name="Huang D.W."/>
            <person name="Kutty G."/>
            <person name="Ishihara M."/>
            <person name="Wang H."/>
            <person name="Abouelleil A."/>
            <person name="Bishop L."/>
            <person name="Davey E."/>
            <person name="Deng R."/>
            <person name="Deng X."/>
            <person name="Fan L."/>
            <person name="Fantoni G."/>
            <person name="Fitzgerald M."/>
            <person name="Gogineni E."/>
            <person name="Goldberg J.M."/>
            <person name="Handley G."/>
            <person name="Hu X."/>
            <person name="Huber C."/>
            <person name="Jiao X."/>
            <person name="Jones K."/>
            <person name="Levin J.Z."/>
            <person name="Liu Y."/>
            <person name="Macdonald P."/>
            <person name="Melnikov A."/>
            <person name="Raley C."/>
            <person name="Sassi M."/>
            <person name="Sherman B.T."/>
            <person name="Song X."/>
            <person name="Sykes S."/>
            <person name="Tran B."/>
            <person name="Walsh L."/>
            <person name="Xia Y."/>
            <person name="Yang J."/>
            <person name="Young S."/>
            <person name="Zeng Q."/>
            <person name="Zheng X."/>
            <person name="Stephens R."/>
            <person name="Nusbaum C."/>
            <person name="Birren B.W."/>
            <person name="Azadi P."/>
            <person name="Lempicki R.A."/>
            <person name="Cuomo C.A."/>
            <person name="Kovacs J.A."/>
        </authorList>
    </citation>
    <scope>NUCLEOTIDE SEQUENCE [LARGE SCALE GENOMIC DNA]</scope>
    <source>
        <strain evidence="10">RU7</strain>
    </source>
</reference>
<keyword evidence="10" id="KW-1185">Reference proteome</keyword>
<dbReference type="SMART" id="SM00320">
    <property type="entry name" value="WD40"/>
    <property type="match status" value="6"/>
</dbReference>
<dbReference type="STRING" id="1408657.A0A0W4ZU97"/>
<keyword evidence="2" id="KW-0479">Metal-binding</keyword>
<dbReference type="InterPro" id="IPR020472">
    <property type="entry name" value="WD40_PAC1"/>
</dbReference>
<dbReference type="InterPro" id="IPR049566">
    <property type="entry name" value="WDR59_RTC1-like_RING_Znf"/>
</dbReference>
<dbReference type="InterPro" id="IPR019775">
    <property type="entry name" value="WD40_repeat_CS"/>
</dbReference>
<dbReference type="VEuPathDB" id="FungiDB:T551_00626"/>
<dbReference type="AlphaFoldDB" id="A0A0W4ZU97"/>
<dbReference type="InterPro" id="IPR037590">
    <property type="entry name" value="WDR24"/>
</dbReference>
<feature type="repeat" description="WD" evidence="6">
    <location>
        <begin position="203"/>
        <end position="236"/>
    </location>
</feature>
<dbReference type="PRINTS" id="PR00320">
    <property type="entry name" value="GPROTEINBRPT"/>
</dbReference>
<accession>A0A0W4ZU97</accession>
<dbReference type="GO" id="GO:0061700">
    <property type="term" value="C:GATOR2 complex"/>
    <property type="evidence" value="ECO:0007669"/>
    <property type="project" value="TreeGrafter"/>
</dbReference>
<keyword evidence="5" id="KW-0862">Zinc</keyword>
<dbReference type="eggNOG" id="KOG0269">
    <property type="taxonomic scope" value="Eukaryota"/>
</dbReference>
<dbReference type="Gene3D" id="2.130.10.10">
    <property type="entry name" value="YVTN repeat-like/Quinoprotein amine dehydrogenase"/>
    <property type="match status" value="2"/>
</dbReference>
<feature type="repeat" description="WD" evidence="6">
    <location>
        <begin position="114"/>
        <end position="156"/>
    </location>
</feature>
<evidence type="ECO:0000256" key="5">
    <source>
        <dbReference type="ARBA" id="ARBA00022833"/>
    </source>
</evidence>
<comment type="caution">
    <text evidence="9">The sequence shown here is derived from an EMBL/GenBank/DDBJ whole genome shotgun (WGS) entry which is preliminary data.</text>
</comment>
<dbReference type="InterPro" id="IPR015943">
    <property type="entry name" value="WD40/YVTN_repeat-like_dom_sf"/>
</dbReference>
<dbReference type="EMBL" id="LFWA01000003">
    <property type="protein sequence ID" value="KTW31943.1"/>
    <property type="molecule type" value="Genomic_DNA"/>
</dbReference>
<evidence type="ECO:0000256" key="4">
    <source>
        <dbReference type="ARBA" id="ARBA00022771"/>
    </source>
</evidence>
<dbReference type="GeneID" id="28939147"/>
<keyword evidence="4" id="KW-0863">Zinc-finger</keyword>
<dbReference type="RefSeq" id="XP_018230635.1">
    <property type="nucleotide sequence ID" value="XM_018372892.1"/>
</dbReference>
<evidence type="ECO:0000256" key="3">
    <source>
        <dbReference type="ARBA" id="ARBA00022737"/>
    </source>
</evidence>
<dbReference type="PROSITE" id="PS50294">
    <property type="entry name" value="WD_REPEATS_REGION"/>
    <property type="match status" value="2"/>
</dbReference>
<dbReference type="Pfam" id="PF00400">
    <property type="entry name" value="WD40"/>
    <property type="match status" value="2"/>
</dbReference>
<dbReference type="GO" id="GO:1904263">
    <property type="term" value="P:positive regulation of TORC1 signaling"/>
    <property type="evidence" value="ECO:0007669"/>
    <property type="project" value="TreeGrafter"/>
</dbReference>
<dbReference type="PANTHER" id="PTHR46200:SF1">
    <property type="entry name" value="GATOR COMPLEX PROTEIN WDR24"/>
    <property type="match status" value="1"/>
</dbReference>
<dbReference type="CDD" id="cd16693">
    <property type="entry name" value="mRING-H2-C3H3C2_WDR24"/>
    <property type="match status" value="1"/>
</dbReference>
<name>A0A0W4ZU97_PNEJ7</name>
<gene>
    <name evidence="9" type="ORF">T551_00626</name>
</gene>
<feature type="repeat" description="WD" evidence="6">
    <location>
        <begin position="159"/>
        <end position="201"/>
    </location>
</feature>
<evidence type="ECO:0000259" key="8">
    <source>
        <dbReference type="Pfam" id="PF17120"/>
    </source>
</evidence>
<dbReference type="GO" id="GO:0005774">
    <property type="term" value="C:vacuolar membrane"/>
    <property type="evidence" value="ECO:0007669"/>
    <property type="project" value="TreeGrafter"/>
</dbReference>
<dbReference type="InterPro" id="IPR001680">
    <property type="entry name" value="WD40_rpt"/>
</dbReference>
<feature type="compositionally biased region" description="Basic and acidic residues" evidence="7">
    <location>
        <begin position="608"/>
        <end position="621"/>
    </location>
</feature>
<dbReference type="SUPFAM" id="SSF50978">
    <property type="entry name" value="WD40 repeat-like"/>
    <property type="match status" value="1"/>
</dbReference>
<dbReference type="PANTHER" id="PTHR46200">
    <property type="entry name" value="GATOR COMPLEX PROTEIN WDR24"/>
    <property type="match status" value="1"/>
</dbReference>
<protein>
    <recommendedName>
        <fullName evidence="8">WDR59/RTC1-like RING zinc finger domain-containing protein</fullName>
    </recommendedName>
</protein>
<evidence type="ECO:0000313" key="9">
    <source>
        <dbReference type="EMBL" id="KTW31943.1"/>
    </source>
</evidence>